<feature type="domain" description="Malectin-like" evidence="10">
    <location>
        <begin position="82"/>
        <end position="396"/>
    </location>
</feature>
<evidence type="ECO:0000256" key="1">
    <source>
        <dbReference type="ARBA" id="ARBA00004167"/>
    </source>
</evidence>
<accession>A0A835DJE7</accession>
<feature type="domain" description="Malectin-like" evidence="10">
    <location>
        <begin position="661"/>
        <end position="975"/>
    </location>
</feature>
<dbReference type="OMA" id="MYFALEN"/>
<feature type="transmembrane region" description="Helical" evidence="9">
    <location>
        <begin position="1098"/>
        <end position="1122"/>
    </location>
</feature>
<keyword evidence="4" id="KW-0732">Signal</keyword>
<dbReference type="InterPro" id="IPR032675">
    <property type="entry name" value="LRR_dom_sf"/>
</dbReference>
<dbReference type="Proteomes" id="UP000655225">
    <property type="component" value="Unassembled WGS sequence"/>
</dbReference>
<dbReference type="GO" id="GO:0016020">
    <property type="term" value="C:membrane"/>
    <property type="evidence" value="ECO:0007669"/>
    <property type="project" value="UniProtKB-SubCell"/>
</dbReference>
<keyword evidence="6 9" id="KW-1133">Transmembrane helix</keyword>
<evidence type="ECO:0000256" key="2">
    <source>
        <dbReference type="ARBA" id="ARBA00022614"/>
    </source>
</evidence>
<dbReference type="PANTHER" id="PTHR45631:SF186">
    <property type="entry name" value="MALECTIN-LIKE DOMAIN-CONTAINING PROTEIN"/>
    <property type="match status" value="1"/>
</dbReference>
<dbReference type="AlphaFoldDB" id="A0A835DJE7"/>
<dbReference type="InterPro" id="IPR001611">
    <property type="entry name" value="Leu-rich_rpt"/>
</dbReference>
<dbReference type="OrthoDB" id="1394818at2759"/>
<dbReference type="Pfam" id="PF00560">
    <property type="entry name" value="LRR_1"/>
    <property type="match status" value="1"/>
</dbReference>
<evidence type="ECO:0000256" key="9">
    <source>
        <dbReference type="SAM" id="Phobius"/>
    </source>
</evidence>
<evidence type="ECO:0000313" key="12">
    <source>
        <dbReference type="Proteomes" id="UP000655225"/>
    </source>
</evidence>
<keyword evidence="3 9" id="KW-0812">Transmembrane</keyword>
<keyword evidence="12" id="KW-1185">Reference proteome</keyword>
<keyword evidence="7 9" id="KW-0472">Membrane</keyword>
<name>A0A835DJE7_TETSI</name>
<evidence type="ECO:0000256" key="8">
    <source>
        <dbReference type="SAM" id="MobiDB-lite"/>
    </source>
</evidence>
<evidence type="ECO:0000256" key="7">
    <source>
        <dbReference type="ARBA" id="ARBA00023136"/>
    </source>
</evidence>
<feature type="region of interest" description="Disordered" evidence="8">
    <location>
        <begin position="623"/>
        <end position="651"/>
    </location>
</feature>
<keyword evidence="2" id="KW-0433">Leucine-rich repeat</keyword>
<keyword evidence="5" id="KW-0677">Repeat</keyword>
<evidence type="ECO:0000256" key="3">
    <source>
        <dbReference type="ARBA" id="ARBA00022692"/>
    </source>
</evidence>
<dbReference type="PANTHER" id="PTHR45631">
    <property type="entry name" value="OS07G0107800 PROTEIN-RELATED"/>
    <property type="match status" value="1"/>
</dbReference>
<evidence type="ECO:0000313" key="11">
    <source>
        <dbReference type="EMBL" id="KAF8402812.1"/>
    </source>
</evidence>
<dbReference type="FunFam" id="3.80.10.10:FF:000129">
    <property type="entry name" value="Leucine-rich repeat receptor-like kinase"/>
    <property type="match status" value="1"/>
</dbReference>
<evidence type="ECO:0000259" key="10">
    <source>
        <dbReference type="Pfam" id="PF12819"/>
    </source>
</evidence>
<dbReference type="EMBL" id="JABCRI010000007">
    <property type="protein sequence ID" value="KAF8402812.1"/>
    <property type="molecule type" value="Genomic_DNA"/>
</dbReference>
<feature type="transmembrane region" description="Helical" evidence="9">
    <location>
        <begin position="545"/>
        <end position="565"/>
    </location>
</feature>
<sequence length="1160" mass="129992">MVYKLESCRSYVCDETYTTGQLSGGLMRSNVKRISLPCIDGVRRINSPGIVEIIKNSADGAAVITAMSELPQVIDTTGWVMIDCGAKMSYIDGNGIRWKTDDEFIEAGENRIVSNNEAGVPQQMESLRSFTKKSKNCYSLPTTKDVRYLIRAGFYYGNYDGLNRPPLFHLVIDRDDWSTVDFLIDRPVYNEVIYTGNGNNASVCLSQIGNDVPFISSLEALPLLEDMYSGMTRDFMWFKSYRFHFGGSDVIRYPDDKYNRVWDPLNVSDVIAVTANFTNLTSTTVDYPPELAFLKAIEAPKSTYPISLWFEFSTSSNRFNYVSLYYTEVSELQPNETRSFSIYVDGEDLGFTIKPRYRFGEGVRTTTRLLGNMNVVLYPMEGSTLPPIISAIEIYTASPPLATTGTTQDDLDGLEILMKAFKQLQGWTGDPCLPMYTQWDWVYCNYYDLDGPSRVTQLLLSGYGLDGPLPQFDQMQALEFIDLSNNSLDGKIPSFLGKLPNIRTLDLSHNNFSGHVPRSVTNRSKKMNYNVIGNPLLHPRGINKALIIGLAIGVILVVVIVYCFYRRKQRARTAVIATELVYIGKETQAWPPRGNVTINVSSKEVTKPLPQGEEIPVSVDAGELTQPSTRPSNLLRHEGVGEANGDGKAGPASNTTGWVMIDCGAETSYIDQNGIRWRADEEFIQAGENRIVNSSNEAVVPQQMESLRIFTQKSRNCYSLPTIKDVRYLIRAGFYYGNYDGHHWPPEMILVIDRDEWGAVITRIDGLVYKEIIYTSIGNNVSVCLSQLLDYVPFISSLEALPLLEDMYSGMTRNLMWFNSYRFHFGGTDVIRYPEDRYNRLWNPLNVSNTIVVTGDFSNLTSTAIDYPPESAFLKAIEAPKSTSPISLRFKFDTSNRFNYVSLYYSEVLVLQPNETRSFSIHVDGKDLGFTIRPRYRIGEGVRTTTSLSGNMNIVLYPMKGSTLPPIISAIEIYTASPQLATTGTHKDDLDGLAILMRTFKQLQGWTGDPCLPMYSTWDWLYCSYFDIDSPRVISLALSGHGLDGPLPKFKQMKALAFIDLSNNSLDGKIPSFLGKLPDIRTLVTGNPLLLPRGSNKALIIGLATGIPVGFVLLLILVYYFYWKKQEARTAVTATEVVYTGREAQARPPGDNVTINVSSE</sequence>
<evidence type="ECO:0000256" key="6">
    <source>
        <dbReference type="ARBA" id="ARBA00022989"/>
    </source>
</evidence>
<evidence type="ECO:0000256" key="5">
    <source>
        <dbReference type="ARBA" id="ARBA00022737"/>
    </source>
</evidence>
<comment type="caution">
    <text evidence="11">The sequence shown here is derived from an EMBL/GenBank/DDBJ whole genome shotgun (WGS) entry which is preliminary data.</text>
</comment>
<dbReference type="InterPro" id="IPR025875">
    <property type="entry name" value="Leu-rich_rpt_4"/>
</dbReference>
<organism evidence="11 12">
    <name type="scientific">Tetracentron sinense</name>
    <name type="common">Spur-leaf</name>
    <dbReference type="NCBI Taxonomy" id="13715"/>
    <lineage>
        <taxon>Eukaryota</taxon>
        <taxon>Viridiplantae</taxon>
        <taxon>Streptophyta</taxon>
        <taxon>Embryophyta</taxon>
        <taxon>Tracheophyta</taxon>
        <taxon>Spermatophyta</taxon>
        <taxon>Magnoliopsida</taxon>
        <taxon>Trochodendrales</taxon>
        <taxon>Trochodendraceae</taxon>
        <taxon>Tetracentron</taxon>
    </lineage>
</organism>
<dbReference type="Pfam" id="PF12819">
    <property type="entry name" value="Malectin_like"/>
    <property type="match status" value="2"/>
</dbReference>
<dbReference type="Gene3D" id="3.80.10.10">
    <property type="entry name" value="Ribonuclease Inhibitor"/>
    <property type="match status" value="2"/>
</dbReference>
<evidence type="ECO:0000256" key="4">
    <source>
        <dbReference type="ARBA" id="ARBA00022729"/>
    </source>
</evidence>
<dbReference type="Pfam" id="PF12799">
    <property type="entry name" value="LRR_4"/>
    <property type="match status" value="1"/>
</dbReference>
<proteinExistence type="predicted"/>
<protein>
    <recommendedName>
        <fullName evidence="10">Malectin-like domain-containing protein</fullName>
    </recommendedName>
</protein>
<comment type="subcellular location">
    <subcellularLocation>
        <location evidence="1">Membrane</location>
        <topology evidence="1">Single-pass membrane protein</topology>
    </subcellularLocation>
</comment>
<dbReference type="InterPro" id="IPR024788">
    <property type="entry name" value="Malectin-like_Carb-bd_dom"/>
</dbReference>
<dbReference type="SUPFAM" id="SSF52058">
    <property type="entry name" value="L domain-like"/>
    <property type="match status" value="2"/>
</dbReference>
<reference evidence="11 12" key="1">
    <citation type="submission" date="2020-04" db="EMBL/GenBank/DDBJ databases">
        <title>Plant Genome Project.</title>
        <authorList>
            <person name="Zhang R.-G."/>
        </authorList>
    </citation>
    <scope>NUCLEOTIDE SEQUENCE [LARGE SCALE GENOMIC DNA]</scope>
    <source>
        <strain evidence="11">YNK0</strain>
        <tissue evidence="11">Leaf</tissue>
    </source>
</reference>
<gene>
    <name evidence="11" type="ORF">HHK36_010903</name>
</gene>